<dbReference type="Gene3D" id="2.40.440.10">
    <property type="entry name" value="L,D-transpeptidase catalytic domain-like"/>
    <property type="match status" value="1"/>
</dbReference>
<dbReference type="PROSITE" id="PS52029">
    <property type="entry name" value="LD_TPASE"/>
    <property type="match status" value="1"/>
</dbReference>
<comment type="pathway">
    <text evidence="1 6">Cell wall biogenesis; peptidoglycan biosynthesis.</text>
</comment>
<proteinExistence type="predicted"/>
<evidence type="ECO:0000259" key="7">
    <source>
        <dbReference type="PROSITE" id="PS52029"/>
    </source>
</evidence>
<dbReference type="EMBL" id="JAZAQF010000049">
    <property type="protein sequence ID" value="MFG3817632.1"/>
    <property type="molecule type" value="Genomic_DNA"/>
</dbReference>
<evidence type="ECO:0000256" key="4">
    <source>
        <dbReference type="ARBA" id="ARBA00022984"/>
    </source>
</evidence>
<dbReference type="InterPro" id="IPR005490">
    <property type="entry name" value="LD_TPept_cat_dom"/>
</dbReference>
<evidence type="ECO:0000256" key="5">
    <source>
        <dbReference type="ARBA" id="ARBA00023316"/>
    </source>
</evidence>
<dbReference type="PANTHER" id="PTHR30582">
    <property type="entry name" value="L,D-TRANSPEPTIDASE"/>
    <property type="match status" value="1"/>
</dbReference>
<dbReference type="EC" id="2.-.-.-" evidence="8"/>
<organism evidence="8 9">
    <name type="scientific">Limnothrix redekei LRLZ20PSL1</name>
    <dbReference type="NCBI Taxonomy" id="3112953"/>
    <lineage>
        <taxon>Bacteria</taxon>
        <taxon>Bacillati</taxon>
        <taxon>Cyanobacteriota</taxon>
        <taxon>Cyanophyceae</taxon>
        <taxon>Pseudanabaenales</taxon>
        <taxon>Pseudanabaenaceae</taxon>
        <taxon>Limnothrix</taxon>
    </lineage>
</organism>
<feature type="domain" description="L,D-TPase catalytic" evidence="7">
    <location>
        <begin position="136"/>
        <end position="249"/>
    </location>
</feature>
<evidence type="ECO:0000313" key="8">
    <source>
        <dbReference type="EMBL" id="MFG3817632.1"/>
    </source>
</evidence>
<accession>A0ABW7C8Y0</accession>
<keyword evidence="9" id="KW-1185">Reference proteome</keyword>
<dbReference type="GO" id="GO:0016740">
    <property type="term" value="F:transferase activity"/>
    <property type="evidence" value="ECO:0007669"/>
    <property type="project" value="UniProtKB-KW"/>
</dbReference>
<dbReference type="SUPFAM" id="SSF141523">
    <property type="entry name" value="L,D-transpeptidase catalytic domain-like"/>
    <property type="match status" value="1"/>
</dbReference>
<dbReference type="InterPro" id="IPR038063">
    <property type="entry name" value="Transpep_catalytic_dom"/>
</dbReference>
<keyword evidence="3 6" id="KW-0133">Cell shape</keyword>
<comment type="caution">
    <text evidence="8">The sequence shown here is derived from an EMBL/GenBank/DDBJ whole genome shotgun (WGS) entry which is preliminary data.</text>
</comment>
<keyword evidence="5 6" id="KW-0961">Cell wall biogenesis/degradation</keyword>
<evidence type="ECO:0000256" key="1">
    <source>
        <dbReference type="ARBA" id="ARBA00004752"/>
    </source>
</evidence>
<keyword evidence="4 6" id="KW-0573">Peptidoglycan synthesis</keyword>
<keyword evidence="2 8" id="KW-0808">Transferase</keyword>
<reference evidence="9" key="1">
    <citation type="journal article" date="2024" name="Algal Res.">
        <title>Biochemical, toxicological and genomic investigation of a high-biomass producing Limnothrix strain isolated from Italian shallow drinking water reservoir.</title>
        <authorList>
            <person name="Simonazzi M."/>
            <person name="Shishido T.K."/>
            <person name="Delbaje E."/>
            <person name="Wahlsten M."/>
            <person name="Fewer D.P."/>
            <person name="Sivonen K."/>
            <person name="Pezzolesi L."/>
            <person name="Pistocchi R."/>
        </authorList>
    </citation>
    <scope>NUCLEOTIDE SEQUENCE [LARGE SCALE GENOMIC DNA]</scope>
    <source>
        <strain evidence="9">LRLZ20PSL1</strain>
    </source>
</reference>
<dbReference type="InterPro" id="IPR050979">
    <property type="entry name" value="LD-transpeptidase"/>
</dbReference>
<evidence type="ECO:0000256" key="6">
    <source>
        <dbReference type="PROSITE-ProRule" id="PRU01373"/>
    </source>
</evidence>
<gene>
    <name evidence="8" type="ORF">VPK24_08280</name>
</gene>
<name>A0ABW7C8Y0_9CYAN</name>
<feature type="active site" description="Proton donor/acceptor" evidence="6">
    <location>
        <position position="209"/>
    </location>
</feature>
<sequence>MTGLLAKLDDTRDRVVDRTRELRQRPPQWLRRPKFLIAGALVTFAASWAGAQSSAAHYYFDQWERAQLTKTLAVLNQPTPDQQPRWAAITDQRWSFLERSTRAMAQAASTGLVNFKELPFNPKASMAILKRLDNVRWLQVDIGNQRLTAWEGNRQVRTDAVSTGKARTPTLPGTWTIYTKLRSTRMRGPGYDVPNVPYTMYYDGGYGIHGAYWHNNFGTPMSHGCTNLPVSTSRWYFNWAEVGTPVVAHR</sequence>
<protein>
    <submittedName>
        <fullName evidence="8">L,D-transpeptidase</fullName>
        <ecNumber evidence="8">2.-.-.-</ecNumber>
    </submittedName>
</protein>
<evidence type="ECO:0000313" key="9">
    <source>
        <dbReference type="Proteomes" id="UP001604335"/>
    </source>
</evidence>
<dbReference type="PANTHER" id="PTHR30582:SF2">
    <property type="entry name" value="L,D-TRANSPEPTIDASE YCIB-RELATED"/>
    <property type="match status" value="1"/>
</dbReference>
<dbReference type="Pfam" id="PF03734">
    <property type="entry name" value="YkuD"/>
    <property type="match status" value="1"/>
</dbReference>
<dbReference type="CDD" id="cd16913">
    <property type="entry name" value="YkuD_like"/>
    <property type="match status" value="1"/>
</dbReference>
<evidence type="ECO:0000256" key="2">
    <source>
        <dbReference type="ARBA" id="ARBA00022679"/>
    </source>
</evidence>
<feature type="active site" description="Nucleophile" evidence="6">
    <location>
        <position position="225"/>
    </location>
</feature>
<evidence type="ECO:0000256" key="3">
    <source>
        <dbReference type="ARBA" id="ARBA00022960"/>
    </source>
</evidence>
<dbReference type="Proteomes" id="UP001604335">
    <property type="component" value="Unassembled WGS sequence"/>
</dbReference>